<protein>
    <recommendedName>
        <fullName evidence="3">Phosphoribosyltransferase domain-containing protein</fullName>
    </recommendedName>
</protein>
<feature type="transmembrane region" description="Helical" evidence="2">
    <location>
        <begin position="132"/>
        <end position="154"/>
    </location>
</feature>
<dbReference type="GO" id="GO:0005737">
    <property type="term" value="C:cytoplasm"/>
    <property type="evidence" value="ECO:0007669"/>
    <property type="project" value="TreeGrafter"/>
</dbReference>
<feature type="transmembrane region" description="Helical" evidence="2">
    <location>
        <begin position="160"/>
        <end position="183"/>
    </location>
</feature>
<proteinExistence type="predicted"/>
<dbReference type="SUPFAM" id="SSF53271">
    <property type="entry name" value="PRTase-like"/>
    <property type="match status" value="1"/>
</dbReference>
<keyword evidence="2" id="KW-1133">Transmembrane helix</keyword>
<comment type="caution">
    <text evidence="4">The sequence shown here is derived from an EMBL/GenBank/DDBJ whole genome shotgun (WGS) entry which is preliminary data.</text>
</comment>
<dbReference type="CDD" id="cd06223">
    <property type="entry name" value="PRTases_typeI"/>
    <property type="match status" value="1"/>
</dbReference>
<feature type="domain" description="Phosphoribosyltransferase" evidence="3">
    <location>
        <begin position="789"/>
        <end position="927"/>
    </location>
</feature>
<feature type="coiled-coil region" evidence="1">
    <location>
        <begin position="913"/>
        <end position="940"/>
    </location>
</feature>
<dbReference type="Gene3D" id="3.40.50.1000">
    <property type="entry name" value="HAD superfamily/HAD-like"/>
    <property type="match status" value="1"/>
</dbReference>
<keyword evidence="2" id="KW-0472">Membrane</keyword>
<dbReference type="AlphaFoldDB" id="A0AAD5WSB5"/>
<dbReference type="GO" id="GO:0006564">
    <property type="term" value="P:L-serine biosynthetic process"/>
    <property type="evidence" value="ECO:0007669"/>
    <property type="project" value="TreeGrafter"/>
</dbReference>
<dbReference type="PANTHER" id="PTHR43344">
    <property type="entry name" value="PHOSPHOSERINE PHOSPHATASE"/>
    <property type="match status" value="1"/>
</dbReference>
<dbReference type="InterPro" id="IPR023214">
    <property type="entry name" value="HAD_sf"/>
</dbReference>
<dbReference type="InterPro" id="IPR050582">
    <property type="entry name" value="HAD-like_SerB"/>
</dbReference>
<organism evidence="4 5">
    <name type="scientific">Zalerion maritima</name>
    <dbReference type="NCBI Taxonomy" id="339359"/>
    <lineage>
        <taxon>Eukaryota</taxon>
        <taxon>Fungi</taxon>
        <taxon>Dikarya</taxon>
        <taxon>Ascomycota</taxon>
        <taxon>Pezizomycotina</taxon>
        <taxon>Sordariomycetes</taxon>
        <taxon>Lulworthiomycetidae</taxon>
        <taxon>Lulworthiales</taxon>
        <taxon>Lulworthiaceae</taxon>
        <taxon>Zalerion</taxon>
    </lineage>
</organism>
<dbReference type="GO" id="GO:0000287">
    <property type="term" value="F:magnesium ion binding"/>
    <property type="evidence" value="ECO:0007669"/>
    <property type="project" value="TreeGrafter"/>
</dbReference>
<feature type="transmembrane region" description="Helical" evidence="2">
    <location>
        <begin position="12"/>
        <end position="30"/>
    </location>
</feature>
<dbReference type="InterPro" id="IPR029057">
    <property type="entry name" value="PRTase-like"/>
</dbReference>
<dbReference type="Proteomes" id="UP001201980">
    <property type="component" value="Unassembled WGS sequence"/>
</dbReference>
<evidence type="ECO:0000259" key="3">
    <source>
        <dbReference type="Pfam" id="PF14681"/>
    </source>
</evidence>
<evidence type="ECO:0000256" key="1">
    <source>
        <dbReference type="SAM" id="Coils"/>
    </source>
</evidence>
<gene>
    <name evidence="4" type="ORF">MKZ38_010698</name>
</gene>
<evidence type="ECO:0000313" key="5">
    <source>
        <dbReference type="Proteomes" id="UP001201980"/>
    </source>
</evidence>
<dbReference type="InterPro" id="IPR000836">
    <property type="entry name" value="PRTase_dom"/>
</dbReference>
<dbReference type="SUPFAM" id="SSF56784">
    <property type="entry name" value="HAD-like"/>
    <property type="match status" value="1"/>
</dbReference>
<sequence length="1190" mass="131561">MGFYFTWRHIQLAIFNVASLAIIICLLISCRTPKEAKYSFYDIDRPLLRNMTNGTCVEDSLAIPRTYSLGLSGVCRVSGDGDTDCDASFPASFNLTSYILADLANDASSEAAACRDVLASSRDIDHRGTKQVVKSITALLFVSLVLDIFLPVVASLMDHFSVVLLIPLLADFGMRAAVFFLVAKIYGNEVDEYLTDGMRKDGGMHMFDSTGVAVWLVVSLIALRFASNLLLLLVVVVLAVLVPLLLLACVLACCEALWVIKQDVFQLPPDILVFSGTPFLVGILPFVEITRSSGLCSFISKIPCASLLRNSIAIIVGLYGIPGCGKSHLLKQLKSTLKSHYQLFEGSEVLGNIVPGGVDAFKTLPSPEKASWREKAITQIQDACRSSGKIGVVADRITFWEPSQSTLPTAVRTEKYLEVYTHIFYLDVAAETVKQRRSNDKTRERTDMEVQRLETWMRTEKGLLRKLCLENGTLFHCARVADEGASEAVATLLEDIWKNSTPESSERRVEMTLTGAWESLLQRKEKQTMVVLDADLTLGPHDTSMMFWEAVDRATYGSLGITDCAVKRTFGSKMGYSYTALRQAAFTYSEMEPGKYNKICEEVSAKCGLYPEIRSLLKQVGESDHVSATVITSGISHIWQHVLAREGLPGVLVIGGGRVLEHPVVTPETKAMVVRRLKQKGIRAIVFGDSPLDLPMMKEADEAVVVVGEEKTRSTTMKQELSKAIDAGDIKRVSQALVPAAGDGNNIWLLLETKRLPLVCLDSEEFLQGIFAGDGRQRRQVAVLHATGSPDTQILATPMRDARIKGGALRSAYRDVGWYLGIYVLPNILGTETYYVPAVQGGFTDGYRVKGERRTLIVPLMRGGEPMAFGVADVMAGAMFLHASKPEDLTGEHLKGRDTVVLVDSVVNSGKSVRELVGRVRKLEVEAREKEGRKQKEGEEGKKGAENKKKIVVVAEAVQEGAIREEGLLWGLDGRRIANPRICLPQAYERTISTKMPCAILSCNGHFRHLIDKWHSLLSLPRQPHTSWYRARLADELRELEDAATLLHKLSETADVFYIISRAAHDGFPSVGRHGAGADIEMMSRWKRVMAWGYMLGKYTSRWGFWRTAGWLCGGCRRNGASASAASDKTSWRPTTENSYLLGAGDTTVREVVNPSKNSKVLVVARRRGFDEEKFLAVCRKLRWVWPLLP</sequence>
<dbReference type="InterPro" id="IPR036412">
    <property type="entry name" value="HAD-like_sf"/>
</dbReference>
<dbReference type="Pfam" id="PF13207">
    <property type="entry name" value="AAA_17"/>
    <property type="match status" value="1"/>
</dbReference>
<feature type="transmembrane region" description="Helical" evidence="2">
    <location>
        <begin position="204"/>
        <end position="223"/>
    </location>
</feature>
<feature type="transmembrane region" description="Helical" evidence="2">
    <location>
        <begin position="229"/>
        <end position="259"/>
    </location>
</feature>
<feature type="transmembrane region" description="Helical" evidence="2">
    <location>
        <begin position="271"/>
        <end position="287"/>
    </location>
</feature>
<dbReference type="Gene3D" id="3.40.50.2020">
    <property type="match status" value="1"/>
</dbReference>
<evidence type="ECO:0000256" key="2">
    <source>
        <dbReference type="SAM" id="Phobius"/>
    </source>
</evidence>
<keyword evidence="2" id="KW-0812">Transmembrane</keyword>
<dbReference type="EMBL" id="JAKWBI020000097">
    <property type="protein sequence ID" value="KAJ2902887.1"/>
    <property type="molecule type" value="Genomic_DNA"/>
</dbReference>
<keyword evidence="1" id="KW-0175">Coiled coil</keyword>
<dbReference type="SUPFAM" id="SSF52540">
    <property type="entry name" value="P-loop containing nucleoside triphosphate hydrolases"/>
    <property type="match status" value="1"/>
</dbReference>
<dbReference type="Pfam" id="PF14681">
    <property type="entry name" value="UPRTase"/>
    <property type="match status" value="1"/>
</dbReference>
<dbReference type="InterPro" id="IPR027417">
    <property type="entry name" value="P-loop_NTPase"/>
</dbReference>
<reference evidence="4" key="1">
    <citation type="submission" date="2022-07" db="EMBL/GenBank/DDBJ databases">
        <title>Draft genome sequence of Zalerion maritima ATCC 34329, a (micro)plastics degrading marine fungus.</title>
        <authorList>
            <person name="Paco A."/>
            <person name="Goncalves M.F.M."/>
            <person name="Rocha-Santos T.A.P."/>
            <person name="Alves A."/>
        </authorList>
    </citation>
    <scope>NUCLEOTIDE SEQUENCE</scope>
    <source>
        <strain evidence="4">ATCC 34329</strain>
    </source>
</reference>
<dbReference type="GO" id="GO:0036424">
    <property type="term" value="F:L-phosphoserine phosphatase activity"/>
    <property type="evidence" value="ECO:0007669"/>
    <property type="project" value="TreeGrafter"/>
</dbReference>
<evidence type="ECO:0000313" key="4">
    <source>
        <dbReference type="EMBL" id="KAJ2902887.1"/>
    </source>
</evidence>
<name>A0AAD5WSB5_9PEZI</name>
<keyword evidence="5" id="KW-1185">Reference proteome</keyword>
<accession>A0AAD5WSB5</accession>
<dbReference type="Pfam" id="PF12710">
    <property type="entry name" value="HAD"/>
    <property type="match status" value="1"/>
</dbReference>
<dbReference type="Gene3D" id="3.40.50.300">
    <property type="entry name" value="P-loop containing nucleotide triphosphate hydrolases"/>
    <property type="match status" value="1"/>
</dbReference>
<dbReference type="PANTHER" id="PTHR43344:SF20">
    <property type="entry name" value="URACIL PHOSPHORIBOSYLTRANSFERASE"/>
    <property type="match status" value="1"/>
</dbReference>